<evidence type="ECO:0000256" key="1">
    <source>
        <dbReference type="ARBA" id="ARBA00023015"/>
    </source>
</evidence>
<reference evidence="5" key="1">
    <citation type="submission" date="2022-01" db="EMBL/GenBank/DDBJ databases">
        <title>Genome Sequence Resource for Two Populations of Ditylenchus destructor, the Migratory Endoparasitic Phytonematode.</title>
        <authorList>
            <person name="Zhang H."/>
            <person name="Lin R."/>
            <person name="Xie B."/>
        </authorList>
    </citation>
    <scope>NUCLEOTIDE SEQUENCE</scope>
    <source>
        <strain evidence="5">BazhouSP</strain>
    </source>
</reference>
<dbReference type="InterPro" id="IPR035500">
    <property type="entry name" value="NHR-like_dom_sf"/>
</dbReference>
<evidence type="ECO:0000256" key="3">
    <source>
        <dbReference type="ARBA" id="ARBA00023170"/>
    </source>
</evidence>
<feature type="compositionally biased region" description="Polar residues" evidence="4">
    <location>
        <begin position="366"/>
        <end position="394"/>
    </location>
</feature>
<keyword evidence="3" id="KW-0675">Receptor</keyword>
<keyword evidence="6" id="KW-1185">Reference proteome</keyword>
<evidence type="ECO:0000256" key="4">
    <source>
        <dbReference type="SAM" id="MobiDB-lite"/>
    </source>
</evidence>
<evidence type="ECO:0000313" key="5">
    <source>
        <dbReference type="EMBL" id="KAI1713957.1"/>
    </source>
</evidence>
<feature type="region of interest" description="Disordered" evidence="4">
    <location>
        <begin position="366"/>
        <end position="402"/>
    </location>
</feature>
<dbReference type="EMBL" id="JAKKPZ010000014">
    <property type="protein sequence ID" value="KAI1713957.1"/>
    <property type="molecule type" value="Genomic_DNA"/>
</dbReference>
<dbReference type="Gene3D" id="1.10.565.10">
    <property type="entry name" value="Retinoid X Receptor"/>
    <property type="match status" value="1"/>
</dbReference>
<dbReference type="Proteomes" id="UP001201812">
    <property type="component" value="Unassembled WGS sequence"/>
</dbReference>
<organism evidence="5 6">
    <name type="scientific">Ditylenchus destructor</name>
    <dbReference type="NCBI Taxonomy" id="166010"/>
    <lineage>
        <taxon>Eukaryota</taxon>
        <taxon>Metazoa</taxon>
        <taxon>Ecdysozoa</taxon>
        <taxon>Nematoda</taxon>
        <taxon>Chromadorea</taxon>
        <taxon>Rhabditida</taxon>
        <taxon>Tylenchina</taxon>
        <taxon>Tylenchomorpha</taxon>
        <taxon>Sphaerularioidea</taxon>
        <taxon>Anguinidae</taxon>
        <taxon>Anguininae</taxon>
        <taxon>Ditylenchus</taxon>
    </lineage>
</organism>
<keyword evidence="2" id="KW-0804">Transcription</keyword>
<comment type="caution">
    <text evidence="5">The sequence shown here is derived from an EMBL/GenBank/DDBJ whole genome shotgun (WGS) entry which is preliminary data.</text>
</comment>
<dbReference type="PANTHER" id="PTHR24083">
    <property type="entry name" value="NUCLEAR HORMONE RECEPTOR"/>
    <property type="match status" value="1"/>
</dbReference>
<dbReference type="InterPro" id="IPR050274">
    <property type="entry name" value="Nuclear_hormone_rcpt_NR2"/>
</dbReference>
<protein>
    <submittedName>
        <fullName evidence="5">Protein tailless</fullName>
    </submittedName>
</protein>
<gene>
    <name evidence="5" type="ORF">DdX_08841</name>
</gene>
<keyword evidence="1" id="KW-0805">Transcription regulation</keyword>
<dbReference type="SUPFAM" id="SSF48508">
    <property type="entry name" value="Nuclear receptor ligand-binding domain"/>
    <property type="match status" value="1"/>
</dbReference>
<dbReference type="AlphaFoldDB" id="A0AAD4N3R2"/>
<evidence type="ECO:0000313" key="6">
    <source>
        <dbReference type="Proteomes" id="UP001201812"/>
    </source>
</evidence>
<proteinExistence type="predicted"/>
<evidence type="ECO:0000256" key="2">
    <source>
        <dbReference type="ARBA" id="ARBA00023163"/>
    </source>
</evidence>
<sequence length="402" mass="44024">MNKEAVQHERGPRNSTLKRQMAMLSGIARSKDYSSGSSHELSSTDSIVQNLGRPNAAKSNMQRSLGSNIFTPTIEKKPKFGPFNGSLSSMANSFPIPPTSSGMPSSSAFPCSSFNGLGVTPTLFGNMSPFAARITQQQTRTLNVDSTIFRLLNWSRSLLAFVPGLSLDEQISIVSSSISRLFLLTAIEDNLLNSASLDIDETGIFPLNSQAQLTQASRKRLIQLISLIESIQFDAVEFNLLRVLLLLKEKMPQMQQLIQLNLAHHQQISYQREPLRYARSMVVVDSLLSLDTNSLVTLLSNRSRVNNTVPLELNLNLGSPNTIQTQDPIRQSAKDLSTDKMTNKWKASGGIHPFSVYALAEIGSPRSNNVRDSAESPTTTIQSQSPGLSSPNASESRKLSTN</sequence>
<name>A0AAD4N3R2_9BILA</name>
<accession>A0AAD4N3R2</accession>